<name>A0A382WAE1_9ZZZZ</name>
<dbReference type="GO" id="GO:0016765">
    <property type="term" value="F:transferase activity, transferring alkyl or aryl (other than methyl) groups"/>
    <property type="evidence" value="ECO:0007669"/>
    <property type="project" value="UniProtKB-ARBA"/>
</dbReference>
<dbReference type="EMBL" id="UINC01158309">
    <property type="protein sequence ID" value="SVD55783.1"/>
    <property type="molecule type" value="Genomic_DNA"/>
</dbReference>
<evidence type="ECO:0000256" key="1">
    <source>
        <dbReference type="SAM" id="MobiDB-lite"/>
    </source>
</evidence>
<accession>A0A382WAE1</accession>
<sequence length="191" mass="21327">MTQSQNSDSATSAEYGAGRSISLHEADEPARGIERVRSAVSLTKEAARAISITALEAVREGAIFMGVIGTRGELVNPFRHIDAAIWTEPDVPDEMTETAYDYCEELTRREAGNFYHSFKYLPNFERRAIMAYYAFCRRADDIADGDYVDVFPGGSSDEPESVDYRSKIELLSPGRPVVDRSAYNDKMSQLF</sequence>
<feature type="compositionally biased region" description="Polar residues" evidence="1">
    <location>
        <begin position="1"/>
        <end position="12"/>
    </location>
</feature>
<dbReference type="PANTHER" id="PTHR31480">
    <property type="entry name" value="BIFUNCTIONAL LYCOPENE CYCLASE/PHYTOENE SYNTHASE"/>
    <property type="match status" value="1"/>
</dbReference>
<dbReference type="Gene3D" id="1.10.600.10">
    <property type="entry name" value="Farnesyl Diphosphate Synthase"/>
    <property type="match status" value="1"/>
</dbReference>
<dbReference type="Pfam" id="PF00494">
    <property type="entry name" value="SQS_PSY"/>
    <property type="match status" value="1"/>
</dbReference>
<reference evidence="2" key="1">
    <citation type="submission" date="2018-05" db="EMBL/GenBank/DDBJ databases">
        <authorList>
            <person name="Lanie J.A."/>
            <person name="Ng W.-L."/>
            <person name="Kazmierczak K.M."/>
            <person name="Andrzejewski T.M."/>
            <person name="Davidsen T.M."/>
            <person name="Wayne K.J."/>
            <person name="Tettelin H."/>
            <person name="Glass J.I."/>
            <person name="Rusch D."/>
            <person name="Podicherti R."/>
            <person name="Tsui H.-C.T."/>
            <person name="Winkler M.E."/>
        </authorList>
    </citation>
    <scope>NUCLEOTIDE SEQUENCE</scope>
</reference>
<feature type="non-terminal residue" evidence="2">
    <location>
        <position position="191"/>
    </location>
</feature>
<organism evidence="2">
    <name type="scientific">marine metagenome</name>
    <dbReference type="NCBI Taxonomy" id="408172"/>
    <lineage>
        <taxon>unclassified sequences</taxon>
        <taxon>metagenomes</taxon>
        <taxon>ecological metagenomes</taxon>
    </lineage>
</organism>
<evidence type="ECO:0000313" key="2">
    <source>
        <dbReference type="EMBL" id="SVD55783.1"/>
    </source>
</evidence>
<dbReference type="SUPFAM" id="SSF48576">
    <property type="entry name" value="Terpenoid synthases"/>
    <property type="match status" value="1"/>
</dbReference>
<proteinExistence type="predicted"/>
<protein>
    <submittedName>
        <fullName evidence="2">Uncharacterized protein</fullName>
    </submittedName>
</protein>
<dbReference type="InterPro" id="IPR008949">
    <property type="entry name" value="Isoprenoid_synthase_dom_sf"/>
</dbReference>
<gene>
    <name evidence="2" type="ORF">METZ01_LOCUS408637</name>
</gene>
<dbReference type="InterPro" id="IPR002060">
    <property type="entry name" value="Squ/phyt_synthse"/>
</dbReference>
<feature type="region of interest" description="Disordered" evidence="1">
    <location>
        <begin position="1"/>
        <end position="28"/>
    </location>
</feature>
<dbReference type="AlphaFoldDB" id="A0A382WAE1"/>